<evidence type="ECO:0000313" key="3">
    <source>
        <dbReference type="RefSeq" id="XP_052130500.1"/>
    </source>
</evidence>
<keyword evidence="2" id="KW-1185">Reference proteome</keyword>
<protein>
    <submittedName>
        <fullName evidence="3 4">Uncharacterized protein LOC127751274</fullName>
    </submittedName>
</protein>
<evidence type="ECO:0000313" key="4">
    <source>
        <dbReference type="RefSeq" id="XP_052130501.1"/>
    </source>
</evidence>
<dbReference type="Gene3D" id="2.20.25.240">
    <property type="match status" value="1"/>
</dbReference>
<dbReference type="InterPro" id="IPR018289">
    <property type="entry name" value="MULE_transposase_dom"/>
</dbReference>
<dbReference type="Proteomes" id="UP000504606">
    <property type="component" value="Unplaced"/>
</dbReference>
<dbReference type="OrthoDB" id="8192602at2759"/>
<dbReference type="PANTHER" id="PTHR47160:SF10">
    <property type="entry name" value="MULE TRANSPOSASE DOMAIN-CONTAINING PROTEIN"/>
    <property type="match status" value="1"/>
</dbReference>
<dbReference type="KEGG" id="foc:127751274"/>
<dbReference type="RefSeq" id="XP_052130501.1">
    <property type="nucleotide sequence ID" value="XM_052274541.1"/>
</dbReference>
<dbReference type="AlphaFoldDB" id="A0A9C6X736"/>
<proteinExistence type="predicted"/>
<accession>A0A9C6X736</accession>
<dbReference type="RefSeq" id="XP_052130500.1">
    <property type="nucleotide sequence ID" value="XM_052274540.1"/>
</dbReference>
<reference evidence="3 4" key="1">
    <citation type="submission" date="2025-04" db="UniProtKB">
        <authorList>
            <consortium name="RefSeq"/>
        </authorList>
    </citation>
    <scope>IDENTIFICATION</scope>
    <source>
        <tissue evidence="3 4">Whole organism</tissue>
    </source>
</reference>
<dbReference type="Pfam" id="PF10551">
    <property type="entry name" value="MULE"/>
    <property type="match status" value="1"/>
</dbReference>
<evidence type="ECO:0000313" key="2">
    <source>
        <dbReference type="Proteomes" id="UP000504606"/>
    </source>
</evidence>
<name>A0A9C6X736_FRAOC</name>
<gene>
    <name evidence="3 4" type="primary">LOC127751274</name>
</gene>
<organism evidence="2 4">
    <name type="scientific">Frankliniella occidentalis</name>
    <name type="common">Western flower thrips</name>
    <name type="synonym">Euthrips occidentalis</name>
    <dbReference type="NCBI Taxonomy" id="133901"/>
    <lineage>
        <taxon>Eukaryota</taxon>
        <taxon>Metazoa</taxon>
        <taxon>Ecdysozoa</taxon>
        <taxon>Arthropoda</taxon>
        <taxon>Hexapoda</taxon>
        <taxon>Insecta</taxon>
        <taxon>Pterygota</taxon>
        <taxon>Neoptera</taxon>
        <taxon>Paraneoptera</taxon>
        <taxon>Thysanoptera</taxon>
        <taxon>Terebrantia</taxon>
        <taxon>Thripoidea</taxon>
        <taxon>Thripidae</taxon>
        <taxon>Frankliniella</taxon>
    </lineage>
</organism>
<evidence type="ECO:0000259" key="1">
    <source>
        <dbReference type="Pfam" id="PF10551"/>
    </source>
</evidence>
<feature type="domain" description="MULE transposase" evidence="1">
    <location>
        <begin position="214"/>
        <end position="304"/>
    </location>
</feature>
<sequence length="493" mass="56390">MPGRGAIVERGLQKNSYYIHGVDGHSYHVNKVSKGGRLSLRCIHYGSKRTCRARANMDRDGKNFRPGVNHRHNHPKSRNLVHERRFRARLLNQCRQLDCADFSLKDLYNKVKREMRQEMHLSRDALVNVPYVKLRQSMQRARAQILPRIPHTLTDLAHILEDPNYKFLTDTLDGEDCIYLGKCGQSSLGTRCIIFASRRHLRYLSTKKFDIMSDATFSSVPGAIGAAQIWTILHLRRHHTTPLIRVLMQSKLQECYEEALRAIRAVIPDFAPQSVMCDFEAAQANAWKAVFPLIVVLGCFFHSSKAIAAKAKKLHLLQYIQRYEAIDSIVRSCCALALLPPEKMWDGLLVLSLRAQNEGFWNVLSHLFVYIRNTWYSASKLPMFCVYDAEDRTNNACESANASLRAAVKHKHPNIWCFLNALIDLEDSTEDDIYVLNSGRTPNRARGRTVLMNDETIAGLQADLQRDNITIDDFLRQASRRVEGVYNIALDLL</sequence>
<dbReference type="PANTHER" id="PTHR47160">
    <property type="entry name" value="PUTATIVE-RELATED"/>
    <property type="match status" value="1"/>
</dbReference>
<dbReference type="GeneID" id="127751274"/>